<evidence type="ECO:0000313" key="13">
    <source>
        <dbReference type="Proteomes" id="UP000264719"/>
    </source>
</evidence>
<evidence type="ECO:0000259" key="11">
    <source>
        <dbReference type="Pfam" id="PF01370"/>
    </source>
</evidence>
<comment type="similarity">
    <text evidence="4 10">Belongs to the NAD(P)-dependent epimerase/dehydratase family.</text>
</comment>
<dbReference type="PANTHER" id="PTHR43725:SF53">
    <property type="entry name" value="UDP-ARABINOSE 4-EPIMERASE 1"/>
    <property type="match status" value="1"/>
</dbReference>
<dbReference type="InterPro" id="IPR001509">
    <property type="entry name" value="Epimerase_deHydtase"/>
</dbReference>
<comment type="caution">
    <text evidence="12">The sequence shown here is derived from an EMBL/GenBank/DDBJ whole genome shotgun (WGS) entry which is preliminary data.</text>
</comment>
<dbReference type="PANTHER" id="PTHR43725">
    <property type="entry name" value="UDP-GLUCOSE 4-EPIMERASE"/>
    <property type="match status" value="1"/>
</dbReference>
<evidence type="ECO:0000256" key="4">
    <source>
        <dbReference type="ARBA" id="ARBA00007637"/>
    </source>
</evidence>
<evidence type="ECO:0000256" key="9">
    <source>
        <dbReference type="ARBA" id="ARBA00023277"/>
    </source>
</evidence>
<dbReference type="EC" id="5.1.3.2" evidence="5 10"/>
<dbReference type="EMBL" id="DMVW01000109">
    <property type="protein sequence ID" value="HAR52448.1"/>
    <property type="molecule type" value="Genomic_DNA"/>
</dbReference>
<dbReference type="InterPro" id="IPR036291">
    <property type="entry name" value="NAD(P)-bd_dom_sf"/>
</dbReference>
<evidence type="ECO:0000256" key="7">
    <source>
        <dbReference type="ARBA" id="ARBA00023027"/>
    </source>
</evidence>
<dbReference type="Gene3D" id="3.40.50.720">
    <property type="entry name" value="NAD(P)-binding Rossmann-like Domain"/>
    <property type="match status" value="1"/>
</dbReference>
<comment type="cofactor">
    <cofactor evidence="2 10">
        <name>NAD(+)</name>
        <dbReference type="ChEBI" id="CHEBI:57540"/>
    </cofactor>
</comment>
<dbReference type="RefSeq" id="WP_339855636.1">
    <property type="nucleotide sequence ID" value="NZ_CAXAXR010000023.1"/>
</dbReference>
<evidence type="ECO:0000256" key="5">
    <source>
        <dbReference type="ARBA" id="ARBA00013189"/>
    </source>
</evidence>
<reference evidence="12 13" key="1">
    <citation type="journal article" date="2018" name="Nat. Biotechnol.">
        <title>A standardized bacterial taxonomy based on genome phylogeny substantially revises the tree of life.</title>
        <authorList>
            <person name="Parks D.H."/>
            <person name="Chuvochina M."/>
            <person name="Waite D.W."/>
            <person name="Rinke C."/>
            <person name="Skarshewski A."/>
            <person name="Chaumeil P.A."/>
            <person name="Hugenholtz P."/>
        </authorList>
    </citation>
    <scope>NUCLEOTIDE SEQUENCE [LARGE SCALE GENOMIC DNA]</scope>
    <source>
        <strain evidence="12">UBA9169</strain>
    </source>
</reference>
<evidence type="ECO:0000256" key="3">
    <source>
        <dbReference type="ARBA" id="ARBA00004947"/>
    </source>
</evidence>
<gene>
    <name evidence="12" type="primary">galE</name>
    <name evidence="12" type="ORF">DCS45_11335</name>
</gene>
<accession>A0A348WD36</accession>
<dbReference type="GO" id="GO:0003978">
    <property type="term" value="F:UDP-glucose 4-epimerase activity"/>
    <property type="evidence" value="ECO:0007669"/>
    <property type="project" value="UniProtKB-UniRule"/>
</dbReference>
<dbReference type="Pfam" id="PF01370">
    <property type="entry name" value="Epimerase"/>
    <property type="match status" value="1"/>
</dbReference>
<dbReference type="UniPathway" id="UPA00214"/>
<evidence type="ECO:0000256" key="2">
    <source>
        <dbReference type="ARBA" id="ARBA00001911"/>
    </source>
</evidence>
<evidence type="ECO:0000256" key="6">
    <source>
        <dbReference type="ARBA" id="ARBA00018569"/>
    </source>
</evidence>
<dbReference type="AlphaFoldDB" id="A0A348WD36"/>
<evidence type="ECO:0000256" key="8">
    <source>
        <dbReference type="ARBA" id="ARBA00023235"/>
    </source>
</evidence>
<dbReference type="NCBIfam" id="TIGR01179">
    <property type="entry name" value="galE"/>
    <property type="match status" value="1"/>
</dbReference>
<proteinExistence type="inferred from homology"/>
<dbReference type="InterPro" id="IPR005886">
    <property type="entry name" value="UDP_G4E"/>
</dbReference>
<comment type="subunit">
    <text evidence="10">Homodimer.</text>
</comment>
<dbReference type="GO" id="GO:0033499">
    <property type="term" value="P:galactose catabolic process via UDP-galactose, Leloir pathway"/>
    <property type="evidence" value="ECO:0007669"/>
    <property type="project" value="TreeGrafter"/>
</dbReference>
<evidence type="ECO:0000256" key="1">
    <source>
        <dbReference type="ARBA" id="ARBA00000083"/>
    </source>
</evidence>
<protein>
    <recommendedName>
        <fullName evidence="6 10">UDP-glucose 4-epimerase</fullName>
        <ecNumber evidence="5 10">5.1.3.2</ecNumber>
    </recommendedName>
</protein>
<keyword evidence="7 10" id="KW-0520">NAD</keyword>
<feature type="domain" description="NAD-dependent epimerase/dehydratase" evidence="11">
    <location>
        <begin position="6"/>
        <end position="254"/>
    </location>
</feature>
<keyword evidence="9 10" id="KW-0119">Carbohydrate metabolism</keyword>
<keyword evidence="8 10" id="KW-0413">Isomerase</keyword>
<comment type="catalytic activity">
    <reaction evidence="1 10">
        <text>UDP-alpha-D-glucose = UDP-alpha-D-galactose</text>
        <dbReference type="Rhea" id="RHEA:22168"/>
        <dbReference type="ChEBI" id="CHEBI:58885"/>
        <dbReference type="ChEBI" id="CHEBI:66914"/>
        <dbReference type="EC" id="5.1.3.2"/>
    </reaction>
</comment>
<dbReference type="CDD" id="cd05247">
    <property type="entry name" value="UDP_G4E_1_SDR_e"/>
    <property type="match status" value="1"/>
</dbReference>
<sequence length="332" mass="36025">MTRPPVIVTGGAGYIGSHTCKALAQRGYLPIAVDDLRTGHADAVRWGPLEQLDLAETDRLTEVIARSGARTVIHFAASAYVGESMREPLRYYTNNVATTVSLLRAMERCDVTRMIFSSSCATYGIPDRMPIAESTSQHPVNPYGRTKLMCEEIIRDHFNAVGGQFALLRYFNAAGADPMGQLSERHDPETHLIPLALMAAAGLRPPLEVFGTDYDTPDGTCIRDYIHVSDLARAHVCALEHLSNGTGALALNLGTGKGLSILEIADAIERLTGRPMPWSPAPRRAGDPPILVADPRAAREVLGFCPRLSDIDTILRHAAPQFGLEVQHARVA</sequence>
<organism evidence="12 13">
    <name type="scientific">Roseovarius nubinhibens</name>
    <dbReference type="NCBI Taxonomy" id="314263"/>
    <lineage>
        <taxon>Bacteria</taxon>
        <taxon>Pseudomonadati</taxon>
        <taxon>Pseudomonadota</taxon>
        <taxon>Alphaproteobacteria</taxon>
        <taxon>Rhodobacterales</taxon>
        <taxon>Roseobacteraceae</taxon>
        <taxon>Roseovarius</taxon>
    </lineage>
</organism>
<dbReference type="Gene3D" id="3.90.25.10">
    <property type="entry name" value="UDP-galactose 4-epimerase, domain 1"/>
    <property type="match status" value="1"/>
</dbReference>
<dbReference type="Proteomes" id="UP000264719">
    <property type="component" value="Unassembled WGS sequence"/>
</dbReference>
<comment type="pathway">
    <text evidence="3 10">Carbohydrate metabolism; galactose metabolism.</text>
</comment>
<evidence type="ECO:0000256" key="10">
    <source>
        <dbReference type="RuleBase" id="RU366046"/>
    </source>
</evidence>
<dbReference type="SUPFAM" id="SSF51735">
    <property type="entry name" value="NAD(P)-binding Rossmann-fold domains"/>
    <property type="match status" value="1"/>
</dbReference>
<name>A0A348WD36_9RHOB</name>
<evidence type="ECO:0000313" key="12">
    <source>
        <dbReference type="EMBL" id="HAR52448.1"/>
    </source>
</evidence>